<dbReference type="PANTHER" id="PTHR47074">
    <property type="entry name" value="BNAC02G40300D PROTEIN"/>
    <property type="match status" value="1"/>
</dbReference>
<evidence type="ECO:0000313" key="2">
    <source>
        <dbReference type="EnsemblPlants" id="cds.evm.model.06.774"/>
    </source>
</evidence>
<dbReference type="EnsemblPlants" id="evm.model.06.774">
    <property type="protein sequence ID" value="cds.evm.model.06.774"/>
    <property type="gene ID" value="evm.TU.06.774"/>
</dbReference>
<reference evidence="2" key="2">
    <citation type="submission" date="2021-03" db="UniProtKB">
        <authorList>
            <consortium name="EnsemblPlants"/>
        </authorList>
    </citation>
    <scope>IDENTIFICATION</scope>
</reference>
<dbReference type="AlphaFoldDB" id="A0A803PZX0"/>
<protein>
    <recommendedName>
        <fullName evidence="1">RNase H type-1 domain-containing protein</fullName>
    </recommendedName>
</protein>
<evidence type="ECO:0000259" key="1">
    <source>
        <dbReference type="Pfam" id="PF13456"/>
    </source>
</evidence>
<evidence type="ECO:0000313" key="3">
    <source>
        <dbReference type="Proteomes" id="UP000596661"/>
    </source>
</evidence>
<proteinExistence type="predicted"/>
<feature type="domain" description="RNase H type-1" evidence="1">
    <location>
        <begin position="286"/>
        <end position="378"/>
    </location>
</feature>
<dbReference type="InterPro" id="IPR002156">
    <property type="entry name" value="RNaseH_domain"/>
</dbReference>
<dbReference type="EMBL" id="UZAU01000578">
    <property type="status" value="NOT_ANNOTATED_CDS"/>
    <property type="molecule type" value="Genomic_DNA"/>
</dbReference>
<organism evidence="2 3">
    <name type="scientific">Cannabis sativa</name>
    <name type="common">Hemp</name>
    <name type="synonym">Marijuana</name>
    <dbReference type="NCBI Taxonomy" id="3483"/>
    <lineage>
        <taxon>Eukaryota</taxon>
        <taxon>Viridiplantae</taxon>
        <taxon>Streptophyta</taxon>
        <taxon>Embryophyta</taxon>
        <taxon>Tracheophyta</taxon>
        <taxon>Spermatophyta</taxon>
        <taxon>Magnoliopsida</taxon>
        <taxon>eudicotyledons</taxon>
        <taxon>Gunneridae</taxon>
        <taxon>Pentapetalae</taxon>
        <taxon>rosids</taxon>
        <taxon>fabids</taxon>
        <taxon>Rosales</taxon>
        <taxon>Cannabaceae</taxon>
        <taxon>Cannabis</taxon>
    </lineage>
</organism>
<dbReference type="GO" id="GO:0003676">
    <property type="term" value="F:nucleic acid binding"/>
    <property type="evidence" value="ECO:0007669"/>
    <property type="project" value="InterPro"/>
</dbReference>
<dbReference type="InterPro" id="IPR052929">
    <property type="entry name" value="RNase_H-like_EbsB-rel"/>
</dbReference>
<name>A0A803PZX0_CANSA</name>
<accession>A0A803PZX0</accession>
<sequence length="385" mass="42677">MDEFLSSISSSLVLATDENTIFTYDTNPSNDTPAPISLLLKLHTVKPFNRLSLMKTLLGIWSSQCRFPVRVSKHVDVYGIPFMCKSHKLARFIASKIGDLIEVDRDTVREGTGPYLMLRILLDVNLPIRRGQPDPFVRGKGIASALGVKRPSFQSHQAVVGGFLRSTLMGARGGDREGGPSATTLEPKRRAIFQLSGGKAMGLDGLNAYFSKRTEILLVLKARYFPNSSLLEAILGHNPSYAWRSILWGRDLMAFGLIWKEGSLQIYTDAALDHHNKKHSYGIELDRVKAGVAKPCVGSNPAAIAEAKAIQHVIQWIQLLHLSVDVLKMDCKTIVDKVNSCNLNVSPLDDILISIKHLLSFSPNLKVVHNYRDSNQLSIRLPNQD</sequence>
<reference evidence="2" key="1">
    <citation type="submission" date="2018-11" db="EMBL/GenBank/DDBJ databases">
        <authorList>
            <person name="Grassa J C."/>
        </authorList>
    </citation>
    <scope>NUCLEOTIDE SEQUENCE [LARGE SCALE GENOMIC DNA]</scope>
</reference>
<dbReference type="GO" id="GO:0004523">
    <property type="term" value="F:RNA-DNA hybrid ribonuclease activity"/>
    <property type="evidence" value="ECO:0007669"/>
    <property type="project" value="InterPro"/>
</dbReference>
<dbReference type="Pfam" id="PF13456">
    <property type="entry name" value="RVT_3"/>
    <property type="match status" value="1"/>
</dbReference>
<dbReference type="PANTHER" id="PTHR47074:SF48">
    <property type="entry name" value="POLYNUCLEOTIDYL TRANSFERASE, RIBONUCLEASE H-LIKE SUPERFAMILY PROTEIN"/>
    <property type="match status" value="1"/>
</dbReference>
<dbReference type="Gramene" id="evm.model.06.774">
    <property type="protein sequence ID" value="cds.evm.model.06.774"/>
    <property type="gene ID" value="evm.TU.06.774"/>
</dbReference>
<dbReference type="Proteomes" id="UP000596661">
    <property type="component" value="Chromosome 6"/>
</dbReference>
<keyword evidence="3" id="KW-1185">Reference proteome</keyword>